<comment type="pathway">
    <text evidence="3">Protein modification; protein ubiquitination.</text>
</comment>
<name>A0A3P7PKX0_DIBLA</name>
<keyword evidence="5" id="KW-0808">Transferase</keyword>
<gene>
    <name evidence="11" type="ORF">DILT_LOCUS13287</name>
</gene>
<evidence type="ECO:0000313" key="12">
    <source>
        <dbReference type="Proteomes" id="UP000281553"/>
    </source>
</evidence>
<dbReference type="EMBL" id="UYRU01069649">
    <property type="protein sequence ID" value="VDN18896.1"/>
    <property type="molecule type" value="Genomic_DNA"/>
</dbReference>
<keyword evidence="8 10" id="KW-1133">Transmembrane helix</keyword>
<dbReference type="GO" id="GO:0061630">
    <property type="term" value="F:ubiquitin protein ligase activity"/>
    <property type="evidence" value="ECO:0007669"/>
    <property type="project" value="UniProtKB-EC"/>
</dbReference>
<evidence type="ECO:0000256" key="1">
    <source>
        <dbReference type="ARBA" id="ARBA00000900"/>
    </source>
</evidence>
<evidence type="ECO:0000256" key="2">
    <source>
        <dbReference type="ARBA" id="ARBA00004141"/>
    </source>
</evidence>
<evidence type="ECO:0000256" key="7">
    <source>
        <dbReference type="ARBA" id="ARBA00022786"/>
    </source>
</evidence>
<dbReference type="PANTHER" id="PTHR13145">
    <property type="entry name" value="SSM4 PROTEIN"/>
    <property type="match status" value="1"/>
</dbReference>
<comment type="subcellular location">
    <subcellularLocation>
        <location evidence="2">Membrane</location>
        <topology evidence="2">Multi-pass membrane protein</topology>
    </subcellularLocation>
</comment>
<sequence>MFDASAAQRVRAFNYAPLVFAFIHWTMGLMYIFYVSSLFFFVRDVLRPGVLWFLQDFNDPDYKPVQEMISMPVHTYIQRLMVNVVSWLVHNDIRLSLFSSLLYNYT</sequence>
<evidence type="ECO:0000256" key="4">
    <source>
        <dbReference type="ARBA" id="ARBA00012483"/>
    </source>
</evidence>
<keyword evidence="9 10" id="KW-0472">Membrane</keyword>
<feature type="transmembrane region" description="Helical" evidence="10">
    <location>
        <begin position="20"/>
        <end position="42"/>
    </location>
</feature>
<dbReference type="Proteomes" id="UP000281553">
    <property type="component" value="Unassembled WGS sequence"/>
</dbReference>
<accession>A0A3P7PKX0</accession>
<dbReference type="GO" id="GO:0005789">
    <property type="term" value="C:endoplasmic reticulum membrane"/>
    <property type="evidence" value="ECO:0007669"/>
    <property type="project" value="TreeGrafter"/>
</dbReference>
<evidence type="ECO:0000256" key="6">
    <source>
        <dbReference type="ARBA" id="ARBA00022692"/>
    </source>
</evidence>
<evidence type="ECO:0000256" key="10">
    <source>
        <dbReference type="SAM" id="Phobius"/>
    </source>
</evidence>
<comment type="catalytic activity">
    <reaction evidence="1">
        <text>S-ubiquitinyl-[E2 ubiquitin-conjugating enzyme]-L-cysteine + [acceptor protein]-L-lysine = [E2 ubiquitin-conjugating enzyme]-L-cysteine + N(6)-ubiquitinyl-[acceptor protein]-L-lysine.</text>
        <dbReference type="EC" id="2.3.2.27"/>
    </reaction>
</comment>
<dbReference type="OrthoDB" id="1108038at2759"/>
<dbReference type="EC" id="2.3.2.27" evidence="4"/>
<dbReference type="GO" id="GO:0036503">
    <property type="term" value="P:ERAD pathway"/>
    <property type="evidence" value="ECO:0007669"/>
    <property type="project" value="TreeGrafter"/>
</dbReference>
<evidence type="ECO:0000256" key="8">
    <source>
        <dbReference type="ARBA" id="ARBA00022989"/>
    </source>
</evidence>
<reference evidence="11 12" key="1">
    <citation type="submission" date="2018-11" db="EMBL/GenBank/DDBJ databases">
        <authorList>
            <consortium name="Pathogen Informatics"/>
        </authorList>
    </citation>
    <scope>NUCLEOTIDE SEQUENCE [LARGE SCALE GENOMIC DNA]</scope>
</reference>
<keyword evidence="6 10" id="KW-0812">Transmembrane</keyword>
<evidence type="ECO:0000256" key="3">
    <source>
        <dbReference type="ARBA" id="ARBA00004906"/>
    </source>
</evidence>
<evidence type="ECO:0000256" key="9">
    <source>
        <dbReference type="ARBA" id="ARBA00023136"/>
    </source>
</evidence>
<dbReference type="PANTHER" id="PTHR13145:SF0">
    <property type="entry name" value="E3 UBIQUITIN-PROTEIN LIGASE MARCHF6"/>
    <property type="match status" value="1"/>
</dbReference>
<organism evidence="11 12">
    <name type="scientific">Dibothriocephalus latus</name>
    <name type="common">Fish tapeworm</name>
    <name type="synonym">Diphyllobothrium latum</name>
    <dbReference type="NCBI Taxonomy" id="60516"/>
    <lineage>
        <taxon>Eukaryota</taxon>
        <taxon>Metazoa</taxon>
        <taxon>Spiralia</taxon>
        <taxon>Lophotrochozoa</taxon>
        <taxon>Platyhelminthes</taxon>
        <taxon>Cestoda</taxon>
        <taxon>Eucestoda</taxon>
        <taxon>Diphyllobothriidea</taxon>
        <taxon>Diphyllobothriidae</taxon>
        <taxon>Dibothriocephalus</taxon>
    </lineage>
</organism>
<keyword evidence="7" id="KW-0833">Ubl conjugation pathway</keyword>
<dbReference type="AlphaFoldDB" id="A0A3P7PKX0"/>
<proteinExistence type="predicted"/>
<evidence type="ECO:0000256" key="5">
    <source>
        <dbReference type="ARBA" id="ARBA00022679"/>
    </source>
</evidence>
<keyword evidence="12" id="KW-1185">Reference proteome</keyword>
<evidence type="ECO:0000313" key="11">
    <source>
        <dbReference type="EMBL" id="VDN18896.1"/>
    </source>
</evidence>
<protein>
    <recommendedName>
        <fullName evidence="4">RING-type E3 ubiquitin transferase</fullName>
        <ecNumber evidence="4">2.3.2.27</ecNumber>
    </recommendedName>
</protein>